<dbReference type="InterPro" id="IPR036770">
    <property type="entry name" value="Ankyrin_rpt-contain_sf"/>
</dbReference>
<feature type="repeat" description="ANK" evidence="3">
    <location>
        <begin position="621"/>
        <end position="653"/>
    </location>
</feature>
<gene>
    <name evidence="5" type="ORF">HHI36_012304</name>
</gene>
<dbReference type="AlphaFoldDB" id="A0ABD2NE73"/>
<dbReference type="EMBL" id="JABFTP020000103">
    <property type="protein sequence ID" value="KAL3276938.1"/>
    <property type="molecule type" value="Genomic_DNA"/>
</dbReference>
<dbReference type="SUPFAM" id="SSF48403">
    <property type="entry name" value="Ankyrin repeat"/>
    <property type="match status" value="2"/>
</dbReference>
<dbReference type="Pfam" id="PF13857">
    <property type="entry name" value="Ank_5"/>
    <property type="match status" value="1"/>
</dbReference>
<dbReference type="Pfam" id="PF00023">
    <property type="entry name" value="Ank"/>
    <property type="match status" value="1"/>
</dbReference>
<evidence type="ECO:0000313" key="6">
    <source>
        <dbReference type="Proteomes" id="UP001516400"/>
    </source>
</evidence>
<feature type="repeat" description="ANK" evidence="3">
    <location>
        <begin position="571"/>
        <end position="603"/>
    </location>
</feature>
<proteinExistence type="predicted"/>
<feature type="repeat" description="ANK" evidence="3">
    <location>
        <begin position="344"/>
        <end position="376"/>
    </location>
</feature>
<dbReference type="SUPFAM" id="SSF47986">
    <property type="entry name" value="DEATH domain"/>
    <property type="match status" value="2"/>
</dbReference>
<protein>
    <recommendedName>
        <fullName evidence="4">Death domain-containing protein</fullName>
    </recommendedName>
</protein>
<dbReference type="SMART" id="SM00248">
    <property type="entry name" value="ANK"/>
    <property type="match status" value="18"/>
</dbReference>
<keyword evidence="6" id="KW-1185">Reference proteome</keyword>
<dbReference type="InterPro" id="IPR002110">
    <property type="entry name" value="Ankyrin_rpt"/>
</dbReference>
<feature type="repeat" description="ANK" evidence="3">
    <location>
        <begin position="654"/>
        <end position="686"/>
    </location>
</feature>
<dbReference type="CDD" id="cd01670">
    <property type="entry name" value="Death"/>
    <property type="match status" value="1"/>
</dbReference>
<comment type="caution">
    <text evidence="5">The sequence shown here is derived from an EMBL/GenBank/DDBJ whole genome shotgun (WGS) entry which is preliminary data.</text>
</comment>
<feature type="repeat" description="ANK" evidence="3">
    <location>
        <begin position="311"/>
        <end position="343"/>
    </location>
</feature>
<dbReference type="InterPro" id="IPR011029">
    <property type="entry name" value="DEATH-like_dom_sf"/>
</dbReference>
<keyword evidence="1" id="KW-0677">Repeat</keyword>
<dbReference type="InterPro" id="IPR000488">
    <property type="entry name" value="Death_dom"/>
</dbReference>
<dbReference type="PROSITE" id="PS50297">
    <property type="entry name" value="ANK_REP_REGION"/>
    <property type="match status" value="13"/>
</dbReference>
<sequence>MSVLKKPRMTCFGGAESFDQLSTRPFCPSPTSTPEELERRAIIQRNDLLLHEAVIKNDTKGVQRILREPVDINSRNNYGRAPIHWASSRGNLDIMEMLMACNCDIEARDKYGMRPLLMAAWHGHRDAAQLLINTGACTNATNKKGYTILMCATRNNRIDVTDFLLDSLEDLKLDAVDNEGQTALFHAALGGHSIIVQRLIDRGAAIDTKNKESQTALHVACERGHEEVTQLLLAHEADMEAKDVNENTPLHTAAQHQQTTIVQILLDAGADPDSENEKGSTALHISSSLGSRGILELLIQHSANINKQNKTGNTPLHLACQANEPDIVETLISRGADLNSLNTRLQSPIHIAAEMGHSDICKLLLSAGADIEQREQGGRTPLYIAARGSFTAIVDMIIRTARLDYPPQEDSGSVKERQSRGRIRRTSIRRKWSCRSSRDEGRLRESERLREILYKLAYKQLSPGDWKKLAQHWAFTDDQIKAIEHQYNGRKPVKTVSHWIMPYGMRPLLMAAWHGHRDAAQLLINTGACTNATNKKGYTILMCATRNNRIDVTDFLLDSLEDLKLDAVDNEGQTALFHAALGGHSIIVQRLIDRGAAIDTKNKESQTALHVASDMEAKDVNENTPLHTAAQHQQTTIVQILLDAGADPDSENEKGSTALHISSSLGSRGILELLIQHSANINKQNKRLQSPIHIAAEMGHSDICKLLLSAGADIEQREQGGRTPLYIAARGSFTAIVDMIIRTARLDYPPQEDSGSVKERQSRGRIRRTSIRRKWSCRSSRDEGRLRESERLREILYKLAYKQLSPGDWKKLAQHWAFTDDQIKAIEHQYNGPSSYKEHGFRMLLIWAHGLGPDVNPIKEIYESLTAIGKRPLADSLRRKIDLEIESRRKGNKGRCASCTIS</sequence>
<name>A0ABD2NE73_9CUCU</name>
<feature type="repeat" description="ANK" evidence="3">
    <location>
        <begin position="212"/>
        <end position="244"/>
    </location>
</feature>
<accession>A0ABD2NE73</accession>
<feature type="repeat" description="ANK" evidence="3">
    <location>
        <begin position="278"/>
        <end position="310"/>
    </location>
</feature>
<feature type="repeat" description="ANK" evidence="3">
    <location>
        <begin position="245"/>
        <end position="277"/>
    </location>
</feature>
<evidence type="ECO:0000259" key="4">
    <source>
        <dbReference type="PROSITE" id="PS50017"/>
    </source>
</evidence>
<dbReference type="Pfam" id="PF00531">
    <property type="entry name" value="Death"/>
    <property type="match status" value="1"/>
</dbReference>
<dbReference type="Proteomes" id="UP001516400">
    <property type="component" value="Unassembled WGS sequence"/>
</dbReference>
<feature type="repeat" description="ANK" evidence="3">
    <location>
        <begin position="503"/>
        <end position="535"/>
    </location>
</feature>
<dbReference type="PANTHER" id="PTHR24171">
    <property type="entry name" value="ANKYRIN REPEAT DOMAIN-CONTAINING PROTEIN 39-RELATED"/>
    <property type="match status" value="1"/>
</dbReference>
<evidence type="ECO:0000256" key="1">
    <source>
        <dbReference type="ARBA" id="ARBA00022737"/>
    </source>
</evidence>
<feature type="repeat" description="ANK" evidence="3">
    <location>
        <begin position="78"/>
        <end position="110"/>
    </location>
</feature>
<feature type="domain" description="Death" evidence="4">
    <location>
        <begin position="808"/>
        <end position="881"/>
    </location>
</feature>
<dbReference type="PRINTS" id="PR01415">
    <property type="entry name" value="ANKYRIN"/>
</dbReference>
<feature type="repeat" description="ANK" evidence="3">
    <location>
        <begin position="111"/>
        <end position="143"/>
    </location>
</feature>
<dbReference type="PANTHER" id="PTHR24171:SF9">
    <property type="entry name" value="ANKYRIN REPEAT DOMAIN-CONTAINING PROTEIN 39"/>
    <property type="match status" value="1"/>
</dbReference>
<dbReference type="Gene3D" id="1.10.533.10">
    <property type="entry name" value="Death Domain, Fas"/>
    <property type="match status" value="1"/>
</dbReference>
<evidence type="ECO:0000256" key="3">
    <source>
        <dbReference type="PROSITE-ProRule" id="PRU00023"/>
    </source>
</evidence>
<dbReference type="Pfam" id="PF13637">
    <property type="entry name" value="Ank_4"/>
    <property type="match status" value="1"/>
</dbReference>
<dbReference type="PROSITE" id="PS50088">
    <property type="entry name" value="ANK_REPEAT"/>
    <property type="match status" value="13"/>
</dbReference>
<evidence type="ECO:0000313" key="5">
    <source>
        <dbReference type="EMBL" id="KAL3276938.1"/>
    </source>
</evidence>
<reference evidence="5 6" key="1">
    <citation type="journal article" date="2021" name="BMC Biol.">
        <title>Horizontally acquired antibacterial genes associated with adaptive radiation of ladybird beetles.</title>
        <authorList>
            <person name="Li H.S."/>
            <person name="Tang X.F."/>
            <person name="Huang Y.H."/>
            <person name="Xu Z.Y."/>
            <person name="Chen M.L."/>
            <person name="Du X.Y."/>
            <person name="Qiu B.Y."/>
            <person name="Chen P.T."/>
            <person name="Zhang W."/>
            <person name="Slipinski A."/>
            <person name="Escalona H.E."/>
            <person name="Waterhouse R.M."/>
            <person name="Zwick A."/>
            <person name="Pang H."/>
        </authorList>
    </citation>
    <scope>NUCLEOTIDE SEQUENCE [LARGE SCALE GENOMIC DNA]</scope>
    <source>
        <strain evidence="5">SYSU2018</strain>
    </source>
</reference>
<dbReference type="PROSITE" id="PS50017">
    <property type="entry name" value="DEATH_DOMAIN"/>
    <property type="match status" value="1"/>
</dbReference>
<organism evidence="5 6">
    <name type="scientific">Cryptolaemus montrouzieri</name>
    <dbReference type="NCBI Taxonomy" id="559131"/>
    <lineage>
        <taxon>Eukaryota</taxon>
        <taxon>Metazoa</taxon>
        <taxon>Ecdysozoa</taxon>
        <taxon>Arthropoda</taxon>
        <taxon>Hexapoda</taxon>
        <taxon>Insecta</taxon>
        <taxon>Pterygota</taxon>
        <taxon>Neoptera</taxon>
        <taxon>Endopterygota</taxon>
        <taxon>Coleoptera</taxon>
        <taxon>Polyphaga</taxon>
        <taxon>Cucujiformia</taxon>
        <taxon>Coccinelloidea</taxon>
        <taxon>Coccinellidae</taxon>
        <taxon>Scymninae</taxon>
        <taxon>Scymnini</taxon>
        <taxon>Cryptolaemus</taxon>
    </lineage>
</organism>
<dbReference type="Pfam" id="PF12796">
    <property type="entry name" value="Ank_2"/>
    <property type="match status" value="5"/>
</dbReference>
<keyword evidence="2 3" id="KW-0040">ANK repeat</keyword>
<feature type="repeat" description="ANK" evidence="3">
    <location>
        <begin position="179"/>
        <end position="211"/>
    </location>
</feature>
<dbReference type="Gene3D" id="1.25.40.20">
    <property type="entry name" value="Ankyrin repeat-containing domain"/>
    <property type="match status" value="6"/>
</dbReference>
<feature type="repeat" description="ANK" evidence="3">
    <location>
        <begin position="687"/>
        <end position="719"/>
    </location>
</feature>
<evidence type="ECO:0000256" key="2">
    <source>
        <dbReference type="ARBA" id="ARBA00023043"/>
    </source>
</evidence>